<dbReference type="Proteomes" id="UP001480082">
    <property type="component" value="Unassembled WGS sequence"/>
</dbReference>
<evidence type="ECO:0000313" key="2">
    <source>
        <dbReference type="Proteomes" id="UP001480082"/>
    </source>
</evidence>
<sequence>MPIVNVYIDGFNLYHAIVAKGDPTLKWINFRLLGKSFLKPNETLNNVIFFTAILTWEQAKQQRHKNYIRAQRACGVEVIESNFRKISRHCRIMDRNCSRHEEKQTDVAFAIRIFQDAMADSFDRAVLVTADSDQVPLVRALKTTFPEKRVTLAAPPDRGGEARELGAVVHDRTPIDVGRLRGCKLPRDVRDESGKTVATMPALYGGSVFPAK</sequence>
<dbReference type="EMBL" id="JAMYRI010000007">
    <property type="protein sequence ID" value="MER9285058.1"/>
    <property type="molecule type" value="Genomic_DNA"/>
</dbReference>
<name>A0ACC6SZ73_9HYPH</name>
<reference evidence="1 2" key="1">
    <citation type="journal article" date="2024" name="Proc. Natl. Acad. Sci. U.S.A.">
        <title>The evolutionary genomics of adaptation to stress in wild rhizobium bacteria.</title>
        <authorList>
            <person name="Kehlet-Delgado H."/>
            <person name="Montoya A.P."/>
            <person name="Jensen K.T."/>
            <person name="Wendlandt C.E."/>
            <person name="Dexheimer C."/>
            <person name="Roberts M."/>
            <person name="Torres Martinez L."/>
            <person name="Friesen M.L."/>
            <person name="Griffitts J.S."/>
            <person name="Porter S.S."/>
        </authorList>
    </citation>
    <scope>NUCLEOTIDE SEQUENCE [LARGE SCALE GENOMIC DNA]</scope>
    <source>
        <strain evidence="1 2">M0468</strain>
    </source>
</reference>
<comment type="caution">
    <text evidence="1">The sequence shown here is derived from an EMBL/GenBank/DDBJ whole genome shotgun (WGS) entry which is preliminary data.</text>
</comment>
<organism evidence="1 2">
    <name type="scientific">Mesorhizobium australicum</name>
    <dbReference type="NCBI Taxonomy" id="536018"/>
    <lineage>
        <taxon>Bacteria</taxon>
        <taxon>Pseudomonadati</taxon>
        <taxon>Pseudomonadota</taxon>
        <taxon>Alphaproteobacteria</taxon>
        <taxon>Hyphomicrobiales</taxon>
        <taxon>Phyllobacteriaceae</taxon>
        <taxon>Mesorhizobium</taxon>
    </lineage>
</organism>
<keyword evidence="2" id="KW-1185">Reference proteome</keyword>
<gene>
    <name evidence="1" type="ORF">NKI81_13965</name>
</gene>
<proteinExistence type="predicted"/>
<evidence type="ECO:0000313" key="1">
    <source>
        <dbReference type="EMBL" id="MER9285058.1"/>
    </source>
</evidence>
<accession>A0ACC6SZ73</accession>
<protein>
    <submittedName>
        <fullName evidence="1">NYN domain-containing protein</fullName>
    </submittedName>
</protein>